<keyword evidence="3" id="KW-0255">Endonuclease</keyword>
<evidence type="ECO:0000256" key="1">
    <source>
        <dbReference type="SAM" id="MobiDB-lite"/>
    </source>
</evidence>
<gene>
    <name evidence="3" type="ORF">SAMN05444159_1282</name>
</gene>
<dbReference type="InterPro" id="IPR002711">
    <property type="entry name" value="HNH"/>
</dbReference>
<feature type="domain" description="HNH nuclease" evidence="2">
    <location>
        <begin position="37"/>
        <end position="91"/>
    </location>
</feature>
<evidence type="ECO:0000313" key="4">
    <source>
        <dbReference type="Proteomes" id="UP000189935"/>
    </source>
</evidence>
<dbReference type="Gene3D" id="1.10.30.50">
    <property type="match status" value="1"/>
</dbReference>
<dbReference type="GO" id="GO:0008270">
    <property type="term" value="F:zinc ion binding"/>
    <property type="evidence" value="ECO:0007669"/>
    <property type="project" value="InterPro"/>
</dbReference>
<dbReference type="AlphaFoldDB" id="A0A1M6LHY7"/>
<keyword evidence="3" id="KW-0378">Hydrolase</keyword>
<protein>
    <submittedName>
        <fullName evidence="3">HNH endonuclease</fullName>
    </submittedName>
</protein>
<evidence type="ECO:0000313" key="3">
    <source>
        <dbReference type="EMBL" id="SHJ70819.1"/>
    </source>
</evidence>
<organism evidence="3 4">
    <name type="scientific">Bradyrhizobium lablabi</name>
    <dbReference type="NCBI Taxonomy" id="722472"/>
    <lineage>
        <taxon>Bacteria</taxon>
        <taxon>Pseudomonadati</taxon>
        <taxon>Pseudomonadota</taxon>
        <taxon>Alphaproteobacteria</taxon>
        <taxon>Hyphomicrobiales</taxon>
        <taxon>Nitrobacteraceae</taxon>
        <taxon>Bradyrhizobium</taxon>
    </lineage>
</organism>
<dbReference type="Proteomes" id="UP000189935">
    <property type="component" value="Chromosome I"/>
</dbReference>
<name>A0A1M6LHY7_9BRAD</name>
<dbReference type="EMBL" id="LT670844">
    <property type="protein sequence ID" value="SHJ70819.1"/>
    <property type="molecule type" value="Genomic_DNA"/>
</dbReference>
<dbReference type="CDD" id="cd00085">
    <property type="entry name" value="HNHc"/>
    <property type="match status" value="1"/>
</dbReference>
<dbReference type="SMART" id="SM00507">
    <property type="entry name" value="HNHc"/>
    <property type="match status" value="1"/>
</dbReference>
<sequence length="108" mass="11720">MSKLSMSRPRLGTADTRRIRPPPKQAADHYSTPEHRAWRTAVVERAGGQCQWPGCGRSGVRLFADHIVEIKDGGSALDLANGQALCGGHHTAKTMRARARRMAAPPPV</sequence>
<dbReference type="InterPro" id="IPR003615">
    <property type="entry name" value="HNH_nuc"/>
</dbReference>
<dbReference type="GO" id="GO:0003676">
    <property type="term" value="F:nucleic acid binding"/>
    <property type="evidence" value="ECO:0007669"/>
    <property type="project" value="InterPro"/>
</dbReference>
<evidence type="ECO:0000259" key="2">
    <source>
        <dbReference type="SMART" id="SM00507"/>
    </source>
</evidence>
<reference evidence="3 4" key="1">
    <citation type="submission" date="2016-11" db="EMBL/GenBank/DDBJ databases">
        <authorList>
            <person name="Jaros S."/>
            <person name="Januszkiewicz K."/>
            <person name="Wedrychowicz H."/>
        </authorList>
    </citation>
    <scope>NUCLEOTIDE SEQUENCE [LARGE SCALE GENOMIC DNA]</scope>
    <source>
        <strain evidence="3 4">GAS499</strain>
    </source>
</reference>
<dbReference type="GO" id="GO:0004519">
    <property type="term" value="F:endonuclease activity"/>
    <property type="evidence" value="ECO:0007669"/>
    <property type="project" value="UniProtKB-KW"/>
</dbReference>
<dbReference type="Pfam" id="PF01844">
    <property type="entry name" value="HNH"/>
    <property type="match status" value="1"/>
</dbReference>
<proteinExistence type="predicted"/>
<accession>A0A1M6LHY7</accession>
<keyword evidence="3" id="KW-0540">Nuclease</keyword>
<feature type="region of interest" description="Disordered" evidence="1">
    <location>
        <begin position="1"/>
        <end position="34"/>
    </location>
</feature>